<evidence type="ECO:0000313" key="2">
    <source>
        <dbReference type="Proteomes" id="UP000606721"/>
    </source>
</evidence>
<dbReference type="RefSeq" id="WP_190383156.1">
    <property type="nucleotide sequence ID" value="NZ_JACJQT010000028.1"/>
</dbReference>
<accession>A0ABR8BVX0</accession>
<dbReference type="EMBL" id="JACJQT010000028">
    <property type="protein sequence ID" value="MBD2279038.1"/>
    <property type="molecule type" value="Genomic_DNA"/>
</dbReference>
<reference evidence="1 2" key="1">
    <citation type="journal article" date="2020" name="ISME J.">
        <title>Comparative genomics reveals insights into cyanobacterial evolution and habitat adaptation.</title>
        <authorList>
            <person name="Chen M.Y."/>
            <person name="Teng W.K."/>
            <person name="Zhao L."/>
            <person name="Hu C.X."/>
            <person name="Zhou Y.K."/>
            <person name="Han B.P."/>
            <person name="Song L.R."/>
            <person name="Shu W.S."/>
        </authorList>
    </citation>
    <scope>NUCLEOTIDE SEQUENCE [LARGE SCALE GENOMIC DNA]</scope>
    <source>
        <strain evidence="1 2">FACHB-1040</strain>
    </source>
</reference>
<sequence length="111" mass="11975">MGFIKNIIAGIVGFITGLFSNKGNSYYLELKEEANVTQSPATVAAQPIPKVEPKATPTAVKVTKPEPVKISVPTETNFATKYLIPTNSPRRRPGVNMNVFLDMASQVKTPG</sequence>
<organism evidence="1 2">
    <name type="scientific">Aphanizomenon flos-aquae FACHB-1040</name>
    <dbReference type="NCBI Taxonomy" id="2692887"/>
    <lineage>
        <taxon>Bacteria</taxon>
        <taxon>Bacillati</taxon>
        <taxon>Cyanobacteriota</taxon>
        <taxon>Cyanophyceae</taxon>
        <taxon>Nostocales</taxon>
        <taxon>Aphanizomenonaceae</taxon>
        <taxon>Aphanizomenon</taxon>
    </lineage>
</organism>
<proteinExistence type="predicted"/>
<keyword evidence="2" id="KW-1185">Reference proteome</keyword>
<protein>
    <submittedName>
        <fullName evidence="1">Uncharacterized protein</fullName>
    </submittedName>
</protein>
<name>A0ABR8BVX0_APHFL</name>
<gene>
    <name evidence="1" type="ORF">H6F99_12245</name>
</gene>
<dbReference type="Proteomes" id="UP000606721">
    <property type="component" value="Unassembled WGS sequence"/>
</dbReference>
<evidence type="ECO:0000313" key="1">
    <source>
        <dbReference type="EMBL" id="MBD2279038.1"/>
    </source>
</evidence>
<comment type="caution">
    <text evidence="1">The sequence shown here is derived from an EMBL/GenBank/DDBJ whole genome shotgun (WGS) entry which is preliminary data.</text>
</comment>